<dbReference type="eggNOG" id="COG4995">
    <property type="taxonomic scope" value="Bacteria"/>
</dbReference>
<dbReference type="InterPro" id="IPR002151">
    <property type="entry name" value="Kinesin_light"/>
</dbReference>
<keyword evidence="4" id="KW-0493">Microtubule</keyword>
<feature type="repeat" description="TPR" evidence="10">
    <location>
        <begin position="253"/>
        <end position="286"/>
    </location>
</feature>
<dbReference type="GO" id="GO:0005874">
    <property type="term" value="C:microtubule"/>
    <property type="evidence" value="ECO:0007669"/>
    <property type="project" value="UniProtKB-KW"/>
</dbReference>
<dbReference type="EnsemblBacteria" id="BAC09904">
    <property type="protein sequence ID" value="BAC09904"/>
    <property type="gene ID" value="BAC09904"/>
</dbReference>
<evidence type="ECO:0000256" key="5">
    <source>
        <dbReference type="ARBA" id="ARBA00022737"/>
    </source>
</evidence>
<evidence type="ECO:0000313" key="12">
    <source>
        <dbReference type="EMBL" id="BAC09904.1"/>
    </source>
</evidence>
<feature type="repeat" description="TPR" evidence="10">
    <location>
        <begin position="127"/>
        <end position="160"/>
    </location>
</feature>
<keyword evidence="5" id="KW-0677">Repeat</keyword>
<dbReference type="GO" id="GO:0005871">
    <property type="term" value="C:kinesin complex"/>
    <property type="evidence" value="ECO:0007669"/>
    <property type="project" value="InterPro"/>
</dbReference>
<dbReference type="Gene3D" id="1.25.40.10">
    <property type="entry name" value="Tetratricopeptide repeat domain"/>
    <property type="match status" value="2"/>
</dbReference>
<dbReference type="PANTHER" id="PTHR45783:SF3">
    <property type="entry name" value="KINESIN LIGHT CHAIN"/>
    <property type="match status" value="1"/>
</dbReference>
<dbReference type="PROSITE" id="PS50005">
    <property type="entry name" value="TPR"/>
    <property type="match status" value="5"/>
</dbReference>
<evidence type="ECO:0000256" key="9">
    <source>
        <dbReference type="ARBA" id="ARBA00023212"/>
    </source>
</evidence>
<keyword evidence="8" id="KW-0505">Motor protein</keyword>
<evidence type="ECO:0000256" key="1">
    <source>
        <dbReference type="ARBA" id="ARBA00004245"/>
    </source>
</evidence>
<comment type="subcellular location">
    <subcellularLocation>
        <location evidence="1">Cytoplasm</location>
        <location evidence="1">Cytoskeleton</location>
    </subcellularLocation>
</comment>
<keyword evidence="7" id="KW-0175">Coiled coil</keyword>
<dbReference type="Proteomes" id="UP000000440">
    <property type="component" value="Chromosome"/>
</dbReference>
<dbReference type="eggNOG" id="COG0457">
    <property type="taxonomic scope" value="Bacteria"/>
</dbReference>
<keyword evidence="6 10" id="KW-0802">TPR repeat</keyword>
<keyword evidence="13" id="KW-1185">Reference proteome</keyword>
<dbReference type="SMART" id="SM00028">
    <property type="entry name" value="TPR"/>
    <property type="match status" value="6"/>
</dbReference>
<evidence type="ECO:0000256" key="4">
    <source>
        <dbReference type="ARBA" id="ARBA00022701"/>
    </source>
</evidence>
<dbReference type="DNASU" id="1011966"/>
<dbReference type="Pfam" id="PF12770">
    <property type="entry name" value="CHAT"/>
    <property type="match status" value="1"/>
</dbReference>
<dbReference type="PROSITE" id="PS51257">
    <property type="entry name" value="PROKAR_LIPOPROTEIN"/>
    <property type="match status" value="1"/>
</dbReference>
<protein>
    <submittedName>
        <fullName evidence="12">Tll2352 protein</fullName>
    </submittedName>
</protein>
<gene>
    <name evidence="12" type="ordered locus">tll2352</name>
</gene>
<evidence type="ECO:0000256" key="7">
    <source>
        <dbReference type="ARBA" id="ARBA00023054"/>
    </source>
</evidence>
<organism evidence="12 13">
    <name type="scientific">Thermosynechococcus vestitus (strain NIES-2133 / IAM M-273 / BP-1)</name>
    <dbReference type="NCBI Taxonomy" id="197221"/>
    <lineage>
        <taxon>Bacteria</taxon>
        <taxon>Bacillati</taxon>
        <taxon>Cyanobacteriota</taxon>
        <taxon>Cyanophyceae</taxon>
        <taxon>Acaryochloridales</taxon>
        <taxon>Thermosynechococcaceae</taxon>
        <taxon>Thermosynechococcus</taxon>
    </lineage>
</organism>
<accession>Q8DGG5</accession>
<dbReference type="PANTHER" id="PTHR45783">
    <property type="entry name" value="KINESIN LIGHT CHAIN"/>
    <property type="match status" value="1"/>
</dbReference>
<keyword evidence="9" id="KW-0206">Cytoskeleton</keyword>
<feature type="repeat" description="TPR" evidence="10">
    <location>
        <begin position="169"/>
        <end position="202"/>
    </location>
</feature>
<dbReference type="KEGG" id="tel:tll2352"/>
<dbReference type="Pfam" id="PF13424">
    <property type="entry name" value="TPR_12"/>
    <property type="match status" value="3"/>
</dbReference>
<evidence type="ECO:0000256" key="3">
    <source>
        <dbReference type="ARBA" id="ARBA00022490"/>
    </source>
</evidence>
<evidence type="ECO:0000256" key="2">
    <source>
        <dbReference type="ARBA" id="ARBA00009622"/>
    </source>
</evidence>
<dbReference type="SUPFAM" id="SSF48452">
    <property type="entry name" value="TPR-like"/>
    <property type="match status" value="2"/>
</dbReference>
<dbReference type="RefSeq" id="WP_011058185.1">
    <property type="nucleotide sequence ID" value="NC_004113.1"/>
</dbReference>
<evidence type="ECO:0000256" key="6">
    <source>
        <dbReference type="ARBA" id="ARBA00022803"/>
    </source>
</evidence>
<evidence type="ECO:0000259" key="11">
    <source>
        <dbReference type="Pfam" id="PF12770"/>
    </source>
</evidence>
<dbReference type="PATRIC" id="fig|197221.4.peg.2467"/>
<name>Q8DGG5_THEVB</name>
<proteinExistence type="inferred from homology"/>
<keyword evidence="3" id="KW-0963">Cytoplasm</keyword>
<dbReference type="PRINTS" id="PR00381">
    <property type="entry name" value="KINESINLIGHT"/>
</dbReference>
<evidence type="ECO:0000256" key="10">
    <source>
        <dbReference type="PROSITE-ProRule" id="PRU00339"/>
    </source>
</evidence>
<dbReference type="AlphaFoldDB" id="Q8DGG5"/>
<dbReference type="InterPro" id="IPR024983">
    <property type="entry name" value="CHAT_dom"/>
</dbReference>
<comment type="similarity">
    <text evidence="2">Belongs to the kinesin light chain family.</text>
</comment>
<feature type="repeat" description="TPR" evidence="10">
    <location>
        <begin position="85"/>
        <end position="118"/>
    </location>
</feature>
<reference evidence="12 13" key="1">
    <citation type="journal article" date="2002" name="DNA Res.">
        <title>Complete genome structure of the thermophilic cyanobacterium Thermosynechococcus elongatus BP-1.</title>
        <authorList>
            <person name="Nakamura Y."/>
            <person name="Kaneko T."/>
            <person name="Sato S."/>
            <person name="Ikeuchi M."/>
            <person name="Katoh H."/>
            <person name="Sasamoto S."/>
            <person name="Watanabe A."/>
            <person name="Iriguchi M."/>
            <person name="Kawashima K."/>
            <person name="Kimura T."/>
            <person name="Kishida Y."/>
            <person name="Kiyokawa C."/>
            <person name="Kohara M."/>
            <person name="Matsumoto M."/>
            <person name="Matsuno A."/>
            <person name="Nakazaki N."/>
            <person name="Shimpo S."/>
            <person name="Sugimoto M."/>
            <person name="Takeuchi C."/>
            <person name="Yamada M."/>
            <person name="Tabata S."/>
        </authorList>
    </citation>
    <scope>NUCLEOTIDE SEQUENCE [LARGE SCALE GENOMIC DNA]</scope>
    <source>
        <strain evidence="13">IAM M-273 / NIES-2133 / BP-1</strain>
    </source>
</reference>
<dbReference type="InterPro" id="IPR011990">
    <property type="entry name" value="TPR-like_helical_dom_sf"/>
</dbReference>
<evidence type="ECO:0000313" key="13">
    <source>
        <dbReference type="Proteomes" id="UP000000440"/>
    </source>
</evidence>
<sequence>MNTRGYLVSGAIALGSCLILGLCFPTLALQFQEIANEIYQQQFQGLANQIDQLREQGNIQAAIPLAERFVTLVEKILGPNHPLLAATLNELAQLHVEQGNYAAALPLYQRALAIYERAGGSDQPSVAAILNNLANLYRAQGNYDAALPVLQRSLAIAEKTRGLNHPEVAITLNNMALLYTEQKKTAAALPLYQRALRIFEQTLGEKSPYVATTLNNLANLYRRQKNATAALPLYQRALQIREQTLPAGHPDIANSLNNLATLYFDQRNYAAALPLYQRTLAIAQSRLGHNHPNTALALSNLAAVYWQQGNLTQTLALLQNVQEIEEKNLSENLIVGSEDYKRNYLATFQDSTNAILSLHLQSLPRHPEATALALTTILRRKGRLLDFFSQNQARLQRQLAAPDQAKLEQLTKLRTAIAKLVFASAEPAAFSQVQQLQTQASQLEAELSLRSASFRELTQPVTIAAVQRLIPANAALIEFIRYRPYDLRTQRFGEPRYGVYVLPARGQPLGKDLGPAAEIDAQVRQTRFRLADRRLPKVEVQRAAQALTEQVITPIRPWLGNATHLLIAPDGELNTIPFQALVDAQGRYLVESYWITLLTSGRELLRILSRPVTANPPLIIADPSFDRSSTMHALDGRGLTFTPLPGTAEEAQALRALVPQAQVLLQAAATETAVKAANSPKILHLATHGFFLAASGNKDILENPLLRSGLVLAASNERQRGSEGDDGLLTALEVTGMNLRDTELVVLSACDTGRGEVVNGEGVYGLRRAFTLAGARSQVSTLWKVDDRVTRDIMIAFYQNLQRGMGRTEALRQVQLQRLKDESPYYWAAFVSSGDWSPLALPR</sequence>
<dbReference type="Pfam" id="PF13176">
    <property type="entry name" value="TPR_7"/>
    <property type="match status" value="1"/>
</dbReference>
<dbReference type="GO" id="GO:0007018">
    <property type="term" value="P:microtubule-based movement"/>
    <property type="evidence" value="ECO:0007669"/>
    <property type="project" value="TreeGrafter"/>
</dbReference>
<evidence type="ECO:0000256" key="8">
    <source>
        <dbReference type="ARBA" id="ARBA00023175"/>
    </source>
</evidence>
<dbReference type="STRING" id="197221.gene:10748971"/>
<dbReference type="GO" id="GO:0019894">
    <property type="term" value="F:kinesin binding"/>
    <property type="evidence" value="ECO:0007669"/>
    <property type="project" value="TreeGrafter"/>
</dbReference>
<dbReference type="EMBL" id="BA000039">
    <property type="protein sequence ID" value="BAC09904.1"/>
    <property type="molecule type" value="Genomic_DNA"/>
</dbReference>
<dbReference type="GO" id="GO:0005737">
    <property type="term" value="C:cytoplasm"/>
    <property type="evidence" value="ECO:0007669"/>
    <property type="project" value="TreeGrafter"/>
</dbReference>
<feature type="repeat" description="TPR" evidence="10">
    <location>
        <begin position="211"/>
        <end position="244"/>
    </location>
</feature>
<feature type="domain" description="CHAT" evidence="11">
    <location>
        <begin position="541"/>
        <end position="835"/>
    </location>
</feature>
<dbReference type="InterPro" id="IPR019734">
    <property type="entry name" value="TPR_rpt"/>
</dbReference>